<comment type="caution">
    <text evidence="2">The sequence shown here is derived from an EMBL/GenBank/DDBJ whole genome shotgun (WGS) entry which is preliminary data.</text>
</comment>
<organism evidence="2 3">
    <name type="scientific">Scophthalmus maximus</name>
    <name type="common">Turbot</name>
    <name type="synonym">Psetta maxima</name>
    <dbReference type="NCBI Taxonomy" id="52904"/>
    <lineage>
        <taxon>Eukaryota</taxon>
        <taxon>Metazoa</taxon>
        <taxon>Chordata</taxon>
        <taxon>Craniata</taxon>
        <taxon>Vertebrata</taxon>
        <taxon>Euteleostomi</taxon>
        <taxon>Actinopterygii</taxon>
        <taxon>Neopterygii</taxon>
        <taxon>Teleostei</taxon>
        <taxon>Neoteleostei</taxon>
        <taxon>Acanthomorphata</taxon>
        <taxon>Carangaria</taxon>
        <taxon>Pleuronectiformes</taxon>
        <taxon>Pleuronectoidei</taxon>
        <taxon>Scophthalmidae</taxon>
        <taxon>Scophthalmus</taxon>
    </lineage>
</organism>
<evidence type="ECO:0000313" key="2">
    <source>
        <dbReference type="EMBL" id="KAF0024837.1"/>
    </source>
</evidence>
<feature type="compositionally biased region" description="Acidic residues" evidence="1">
    <location>
        <begin position="214"/>
        <end position="228"/>
    </location>
</feature>
<evidence type="ECO:0008006" key="4">
    <source>
        <dbReference type="Google" id="ProtNLM"/>
    </source>
</evidence>
<gene>
    <name evidence="2" type="ORF">F2P81_023639</name>
</gene>
<dbReference type="AlphaFoldDB" id="A0A6A4RWM7"/>
<reference evidence="2 3" key="1">
    <citation type="submission" date="2019-06" db="EMBL/GenBank/DDBJ databases">
        <title>Draft genomes of female and male turbot (Scophthalmus maximus).</title>
        <authorList>
            <person name="Xu H."/>
            <person name="Xu X.-W."/>
            <person name="Shao C."/>
            <person name="Chen S."/>
        </authorList>
    </citation>
    <scope>NUCLEOTIDE SEQUENCE [LARGE SCALE GENOMIC DNA]</scope>
    <source>
        <strain evidence="2">Ysfricsl-2016a</strain>
        <tissue evidence="2">Blood</tissue>
    </source>
</reference>
<protein>
    <recommendedName>
        <fullName evidence="4">Stathmin domain-containing protein 1</fullName>
    </recommendedName>
</protein>
<sequence length="272" mass="29424">MGCGGSTNTAVQPLTREQLDGDEDETGSKLGSRGDSAVSKGTTDSGVGMENKEIPVLPGAVPRKLPPLTSECAGESVADRFTHNGLLQQDSTVQERQKSSEILEELLNQGIIPVGQTRGGSSGAGEAYSIMLREDELKMRLRTKSAHVRVRKPISSVAEDEDLSLTPLCQITSEPPEGRESARENEGHGGEREKEMARAEKSKWMEKERTSGENGEDGDDDDEEGDEVELSKGDEVQSGPLLTASGELESDPSFQHAEDKEEKFRIITETSH</sequence>
<feature type="compositionally biased region" description="Basic and acidic residues" evidence="1">
    <location>
        <begin position="176"/>
        <end position="211"/>
    </location>
</feature>
<feature type="compositionally biased region" description="Basic and acidic residues" evidence="1">
    <location>
        <begin position="256"/>
        <end position="272"/>
    </location>
</feature>
<proteinExistence type="predicted"/>
<feature type="region of interest" description="Disordered" evidence="1">
    <location>
        <begin position="1"/>
        <end position="70"/>
    </location>
</feature>
<evidence type="ECO:0000256" key="1">
    <source>
        <dbReference type="SAM" id="MobiDB-lite"/>
    </source>
</evidence>
<name>A0A6A4RWM7_SCOMX</name>
<evidence type="ECO:0000313" key="3">
    <source>
        <dbReference type="Proteomes" id="UP000438429"/>
    </source>
</evidence>
<dbReference type="Proteomes" id="UP000438429">
    <property type="component" value="Unassembled WGS sequence"/>
</dbReference>
<dbReference type="EMBL" id="VEVO01000021">
    <property type="protein sequence ID" value="KAF0024837.1"/>
    <property type="molecule type" value="Genomic_DNA"/>
</dbReference>
<feature type="compositionally biased region" description="Polar residues" evidence="1">
    <location>
        <begin position="1"/>
        <end position="12"/>
    </location>
</feature>
<accession>A0A6A4RWM7</accession>
<feature type="region of interest" description="Disordered" evidence="1">
    <location>
        <begin position="145"/>
        <end position="272"/>
    </location>
</feature>